<dbReference type="Proteomes" id="UP000079169">
    <property type="component" value="Unplaced"/>
</dbReference>
<dbReference type="KEGG" id="dci:103518933"/>
<evidence type="ECO:0000256" key="1">
    <source>
        <dbReference type="ARBA" id="ARBA00006093"/>
    </source>
</evidence>
<dbReference type="PANTHER" id="PTHR15744:SF0">
    <property type="entry name" value="KH HOMOLOGY DOMAIN-CONTAINING PROTEIN 4"/>
    <property type="match status" value="1"/>
</dbReference>
<dbReference type="Pfam" id="PF22675">
    <property type="entry name" value="KH-I_KHDC4-BBP"/>
    <property type="match status" value="1"/>
</dbReference>
<dbReference type="InterPro" id="IPR056149">
    <property type="entry name" value="PRP5/DDX46/KHDC4_KH"/>
</dbReference>
<dbReference type="InterPro" id="IPR004087">
    <property type="entry name" value="KH_dom"/>
</dbReference>
<feature type="compositionally biased region" description="Low complexity" evidence="6">
    <location>
        <begin position="405"/>
        <end position="418"/>
    </location>
</feature>
<evidence type="ECO:0000256" key="5">
    <source>
        <dbReference type="SAM" id="Coils"/>
    </source>
</evidence>
<dbReference type="InterPro" id="IPR047889">
    <property type="entry name" value="KHDC4_KH-I_second"/>
</dbReference>
<dbReference type="InterPro" id="IPR031121">
    <property type="entry name" value="RIK/BLOM7"/>
</dbReference>
<dbReference type="PANTHER" id="PTHR15744">
    <property type="entry name" value="BLOM7"/>
    <property type="match status" value="1"/>
</dbReference>
<feature type="region of interest" description="Disordered" evidence="6">
    <location>
        <begin position="380"/>
        <end position="531"/>
    </location>
</feature>
<keyword evidence="5" id="KW-0175">Coiled coil</keyword>
<dbReference type="Gene3D" id="3.30.1370.10">
    <property type="entry name" value="K Homology domain, type 1"/>
    <property type="match status" value="2"/>
</dbReference>
<dbReference type="InterPro" id="IPR036612">
    <property type="entry name" value="KH_dom_type_1_sf"/>
</dbReference>
<proteinExistence type="inferred from homology"/>
<evidence type="ECO:0000313" key="8">
    <source>
        <dbReference type="Proteomes" id="UP000079169"/>
    </source>
</evidence>
<feature type="domain" description="K Homology" evidence="7">
    <location>
        <begin position="154"/>
        <end position="240"/>
    </location>
</feature>
<dbReference type="Pfam" id="PF23469">
    <property type="entry name" value="KH_12"/>
    <property type="match status" value="1"/>
</dbReference>
<protein>
    <recommendedName>
        <fullName evidence="2">KH homology domain-containing protein 4</fullName>
    </recommendedName>
    <alternativeName>
        <fullName evidence="3">Brings lots of money 7</fullName>
    </alternativeName>
</protein>
<keyword evidence="8" id="KW-1185">Reference proteome</keyword>
<dbReference type="GO" id="GO:0005634">
    <property type="term" value="C:nucleus"/>
    <property type="evidence" value="ECO:0007669"/>
    <property type="project" value="InterPro"/>
</dbReference>
<dbReference type="FunFam" id="3.30.1370.10:FF:000037">
    <property type="entry name" value="KH domain protein"/>
    <property type="match status" value="1"/>
</dbReference>
<evidence type="ECO:0000256" key="4">
    <source>
        <dbReference type="ARBA" id="ARBA00045732"/>
    </source>
</evidence>
<dbReference type="CDD" id="cd22386">
    <property type="entry name" value="KH-I_KHDC4_rpt2"/>
    <property type="match status" value="1"/>
</dbReference>
<feature type="compositionally biased region" description="Low complexity" evidence="6">
    <location>
        <begin position="477"/>
        <end position="489"/>
    </location>
</feature>
<evidence type="ECO:0000259" key="7">
    <source>
        <dbReference type="SMART" id="SM00322"/>
    </source>
</evidence>
<reference evidence="9" key="1">
    <citation type="submission" date="2025-08" db="UniProtKB">
        <authorList>
            <consortium name="RefSeq"/>
        </authorList>
    </citation>
    <scope>IDENTIFICATION</scope>
</reference>
<dbReference type="AlphaFoldDB" id="A0A3Q0JD86"/>
<comment type="similarity">
    <text evidence="1">Belongs to the KHDC4 family.</text>
</comment>
<evidence type="ECO:0000256" key="2">
    <source>
        <dbReference type="ARBA" id="ARBA00017795"/>
    </source>
</evidence>
<organism evidence="8 9">
    <name type="scientific">Diaphorina citri</name>
    <name type="common">Asian citrus psyllid</name>
    <dbReference type="NCBI Taxonomy" id="121845"/>
    <lineage>
        <taxon>Eukaryota</taxon>
        <taxon>Metazoa</taxon>
        <taxon>Ecdysozoa</taxon>
        <taxon>Arthropoda</taxon>
        <taxon>Hexapoda</taxon>
        <taxon>Insecta</taxon>
        <taxon>Pterygota</taxon>
        <taxon>Neoptera</taxon>
        <taxon>Paraneoptera</taxon>
        <taxon>Hemiptera</taxon>
        <taxon>Sternorrhyncha</taxon>
        <taxon>Psylloidea</taxon>
        <taxon>Psyllidae</taxon>
        <taxon>Diaphorininae</taxon>
        <taxon>Diaphorina</taxon>
    </lineage>
</organism>
<evidence type="ECO:0000256" key="3">
    <source>
        <dbReference type="ARBA" id="ARBA00030267"/>
    </source>
</evidence>
<sequence>MHHRSNLECAVEAAARLDNILARQGKIKPPSLPLHNSIKPSEIFSSEFIINDLPQSARAVLTKGITCEEISSFSGTKITVKGGILSPEEKEKGTEKKPLHLFIQGPNKQSIDLAIQRINNLVLEISQCNNNPLMTANMSQPPPQYINVVQNMQGVEKVLVGLDHAPPSFDVRNKVLGPGGANLAYIMQETGAGVTLRGKGSGFLEAHSGQESLEPLHICVEHNKPEVLQNARQLAFSLIETLQRELQNQQQQMQQQQQQMQQQQQQIQQQTQLVQQVQVTQAVDQMGNIINLQPGEQLPQGVQLSSTTIQVPILTQPFTQAGQTGVQPGTVTLLQASGGQPGQHILLGQNQAVHLAQLQQIPGGSPGQVMLVQYQPTPQGGTIMIPPPGLQQALPPQPVPEPNDGTQQQGPPQQQQQTSVNAPGNPGAQGSNVAPSVNGNIGPGNVTSNENKSEVKPDIKVEKDSSSSSSHPPPPQQASVPPSQRAPPRNVQRGHAATPGSKPVPPPTGGAGAPQSGVPHGQKRSYEEIYQ</sequence>
<dbReference type="InterPro" id="IPR055256">
    <property type="entry name" value="KH_1_KHDC4/BBP-like"/>
</dbReference>
<dbReference type="GO" id="GO:0003723">
    <property type="term" value="F:RNA binding"/>
    <property type="evidence" value="ECO:0007669"/>
    <property type="project" value="InterPro"/>
</dbReference>
<evidence type="ECO:0000256" key="6">
    <source>
        <dbReference type="SAM" id="MobiDB-lite"/>
    </source>
</evidence>
<dbReference type="GeneID" id="103518933"/>
<dbReference type="SMART" id="SM00322">
    <property type="entry name" value="KH"/>
    <property type="match status" value="2"/>
</dbReference>
<dbReference type="PaxDb" id="121845-A0A3Q0JD86"/>
<dbReference type="SUPFAM" id="SSF54791">
    <property type="entry name" value="Eukaryotic type KH-domain (KH-domain type I)"/>
    <property type="match status" value="2"/>
</dbReference>
<name>A0A3Q0JD86_DIACI</name>
<feature type="non-terminal residue" evidence="9">
    <location>
        <position position="531"/>
    </location>
</feature>
<comment type="function">
    <text evidence="4">RNA-binding protein involved in pre-mRNA splicing. Interacts with the PRP19C/Prp19 complex/NTC/Nineteen complex which is part of the spliceosome. Involved in regulating splice site selection. Binds preferentially RNA with A/C rich sequences and poly-C stretches.</text>
</comment>
<feature type="coiled-coil region" evidence="5">
    <location>
        <begin position="232"/>
        <end position="280"/>
    </location>
</feature>
<accession>A0A3Q0JD86</accession>
<feature type="compositionally biased region" description="Basic and acidic residues" evidence="6">
    <location>
        <begin position="451"/>
        <end position="465"/>
    </location>
</feature>
<dbReference type="STRING" id="121845.A0A3Q0JD86"/>
<gene>
    <name evidence="9" type="primary">LOC103518933</name>
</gene>
<dbReference type="RefSeq" id="XP_026686394.1">
    <property type="nucleotide sequence ID" value="XM_026830593.1"/>
</dbReference>
<feature type="compositionally biased region" description="Pro residues" evidence="6">
    <location>
        <begin position="385"/>
        <end position="401"/>
    </location>
</feature>
<feature type="domain" description="K Homology" evidence="7">
    <location>
        <begin position="42"/>
        <end position="123"/>
    </location>
</feature>
<evidence type="ECO:0000313" key="9">
    <source>
        <dbReference type="RefSeq" id="XP_026686394.1"/>
    </source>
</evidence>
<feature type="compositionally biased region" description="Polar residues" evidence="6">
    <location>
        <begin position="428"/>
        <end position="450"/>
    </location>
</feature>